<reference evidence="6" key="2">
    <citation type="submission" date="2020-08" db="EMBL/GenBank/DDBJ databases">
        <title>Plant Genome Project.</title>
        <authorList>
            <person name="Zhang R.-G."/>
        </authorList>
    </citation>
    <scope>NUCLEOTIDE SEQUENCE</scope>
    <source>
        <strain evidence="6">Huo1</strain>
        <tissue evidence="6">Leaf</tissue>
    </source>
</reference>
<evidence type="ECO:0000256" key="3">
    <source>
        <dbReference type="ARBA" id="ARBA00022833"/>
    </source>
</evidence>
<dbReference type="PANTHER" id="PTHR21402:SF10">
    <property type="entry name" value="U11_U12 SMALL NUCLEAR RIBONUCLEOPROTEIN 48 KDA PROTEIN"/>
    <property type="match status" value="1"/>
</dbReference>
<feature type="domain" description="CHHC U11-48K-type" evidence="5">
    <location>
        <begin position="87"/>
        <end position="114"/>
    </location>
</feature>
<feature type="region of interest" description="Disordered" evidence="4">
    <location>
        <begin position="561"/>
        <end position="684"/>
    </location>
</feature>
<dbReference type="PANTHER" id="PTHR21402">
    <property type="entry name" value="GAMETOCYTE SPECIFIC FACTOR 1-RELATED"/>
    <property type="match status" value="1"/>
</dbReference>
<feature type="compositionally biased region" description="Basic and acidic residues" evidence="4">
    <location>
        <begin position="633"/>
        <end position="664"/>
    </location>
</feature>
<keyword evidence="3" id="KW-0862">Zinc</keyword>
<organism evidence="6">
    <name type="scientific">Salvia splendens</name>
    <name type="common">Scarlet sage</name>
    <dbReference type="NCBI Taxonomy" id="180675"/>
    <lineage>
        <taxon>Eukaryota</taxon>
        <taxon>Viridiplantae</taxon>
        <taxon>Streptophyta</taxon>
        <taxon>Embryophyta</taxon>
        <taxon>Tracheophyta</taxon>
        <taxon>Spermatophyta</taxon>
        <taxon>Magnoliopsida</taxon>
        <taxon>eudicotyledons</taxon>
        <taxon>Gunneridae</taxon>
        <taxon>Pentapetalae</taxon>
        <taxon>asterids</taxon>
        <taxon>lamiids</taxon>
        <taxon>Lamiales</taxon>
        <taxon>Lamiaceae</taxon>
        <taxon>Nepetoideae</taxon>
        <taxon>Mentheae</taxon>
        <taxon>Salviinae</taxon>
        <taxon>Salvia</taxon>
        <taxon>Salvia subgen. Calosphace</taxon>
        <taxon>core Calosphace</taxon>
    </lineage>
</organism>
<evidence type="ECO:0000259" key="5">
    <source>
        <dbReference type="PROSITE" id="PS51800"/>
    </source>
</evidence>
<feature type="compositionally biased region" description="Basic and acidic residues" evidence="4">
    <location>
        <begin position="595"/>
        <end position="616"/>
    </location>
</feature>
<evidence type="ECO:0000256" key="2">
    <source>
        <dbReference type="ARBA" id="ARBA00022771"/>
    </source>
</evidence>
<evidence type="ECO:0000313" key="7">
    <source>
        <dbReference type="Proteomes" id="UP000298416"/>
    </source>
</evidence>
<evidence type="ECO:0000256" key="1">
    <source>
        <dbReference type="ARBA" id="ARBA00022723"/>
    </source>
</evidence>
<comment type="caution">
    <text evidence="6">The sequence shown here is derived from an EMBL/GenBank/DDBJ whole genome shotgun (WGS) entry which is preliminary data.</text>
</comment>
<dbReference type="PROSITE" id="PS51800">
    <property type="entry name" value="ZF_CHHC_U11_48K"/>
    <property type="match status" value="1"/>
</dbReference>
<accession>A0A8X8Z241</accession>
<keyword evidence="1" id="KW-0479">Metal-binding</keyword>
<dbReference type="Proteomes" id="UP000298416">
    <property type="component" value="Unassembled WGS sequence"/>
</dbReference>
<gene>
    <name evidence="6" type="ORF">SASPL_153371</name>
</gene>
<protein>
    <recommendedName>
        <fullName evidence="5">CHHC U11-48K-type domain-containing protein</fullName>
    </recommendedName>
</protein>
<name>A0A8X8Z241_SALSN</name>
<dbReference type="InterPro" id="IPR051591">
    <property type="entry name" value="UPF0224_FAM112_RNA_Proc"/>
</dbReference>
<dbReference type="GO" id="GO:0008270">
    <property type="term" value="F:zinc ion binding"/>
    <property type="evidence" value="ECO:0007669"/>
    <property type="project" value="UniProtKB-KW"/>
</dbReference>
<dbReference type="InterPro" id="IPR022776">
    <property type="entry name" value="TRM13/UPF0224_CHHC_Znf_dom"/>
</dbReference>
<keyword evidence="2" id="KW-0863">Zinc-finger</keyword>
<dbReference type="AlphaFoldDB" id="A0A8X8Z241"/>
<reference evidence="6" key="1">
    <citation type="submission" date="2018-01" db="EMBL/GenBank/DDBJ databases">
        <authorList>
            <person name="Mao J.F."/>
        </authorList>
    </citation>
    <scope>NUCLEOTIDE SEQUENCE</scope>
    <source>
        <strain evidence="6">Huo1</strain>
        <tissue evidence="6">Leaf</tissue>
    </source>
</reference>
<dbReference type="Pfam" id="PF05253">
    <property type="entry name" value="zf-U11-48K"/>
    <property type="match status" value="1"/>
</dbReference>
<dbReference type="EMBL" id="PNBA02000021">
    <property type="protein sequence ID" value="KAG6388172.1"/>
    <property type="molecule type" value="Genomic_DNA"/>
</dbReference>
<keyword evidence="7" id="KW-1185">Reference proteome</keyword>
<sequence>MTNKISCSKFETRSDFTQFDNFTSAMNRAPPPPPHTTATFHPPHYPNPPLSVTTALSDLKSLLHLSSTALHSLPPPIADASTAANTFVPCPFNPNHRLPPSILFSHYLNCPSPLSLTHNFHYPLTLSSSSSSTAAFAFALPTLPADSSDLTVSLDSYIAYNAPANSFFHHNCPGPVTPATPPPPSLILPMVLYTECADFNDKSPMEATALDFIRFLPSEIWAIRGEIESWGGDFPSVYSSRILRAILRFRDCKLLHLYDWIITNSPRYGMVIDCAMRDHVAVLVKLSLKVIVRESLELAGFNGEVKGIEKALWGNQSFECPLLVRVMAWLALQFSILYGEVNGKYFAVDLLKGCVRNSASDASLFSLEGKDDEPSEEGNDGGCVEEQVQNAGSIDEPVGNSVIFVSQVAAAVAALYERTFIEDKIKALRNDRPTSTYQRLILCSTVLALFVKWEKHFFVESYNNVEHAHVSMIADEERQKRPDYRPVIEYDGFLRHRSNNQDSSKVKTKEELLAEERDYKRRRMSYRGKKLKRNAVEVTRGIIEEFMEEFRISEGIGRLSDAVDENEASRRNSEVPEDDRDQSVDYRKTVHSRHYAKDFEDDNQQRRQDSSWDDWRQVPSRSSKSNFYDGDESATRDGRRIDSHSRVLMHGGEKSNFAEDDSRRSHQRRKVVVREREPKTVGSMRSEIEAKETELLEREMKTREDMRIEGKANQTGVVALGMSLMTDMILQSLTQSLMISSSMLVFPIYPSPVSSSVSLKFLILLV</sequence>
<evidence type="ECO:0000256" key="4">
    <source>
        <dbReference type="SAM" id="MobiDB-lite"/>
    </source>
</evidence>
<evidence type="ECO:0000313" key="6">
    <source>
        <dbReference type="EMBL" id="KAG6388172.1"/>
    </source>
</evidence>
<proteinExistence type="predicted"/>